<feature type="repeat" description="TPR" evidence="3">
    <location>
        <begin position="609"/>
        <end position="642"/>
    </location>
</feature>
<dbReference type="SMART" id="SM00028">
    <property type="entry name" value="TPR"/>
    <property type="match status" value="6"/>
</dbReference>
<feature type="repeat" description="TPR" evidence="3">
    <location>
        <begin position="441"/>
        <end position="474"/>
    </location>
</feature>
<dbReference type="Gene3D" id="3.90.176.10">
    <property type="entry name" value="Toxin ADP-ribosyltransferase, Chain A, domain 1"/>
    <property type="match status" value="1"/>
</dbReference>
<evidence type="ECO:0000256" key="3">
    <source>
        <dbReference type="PROSITE-ProRule" id="PRU00339"/>
    </source>
</evidence>
<feature type="domain" description="ADP ribosyltransferase" evidence="4">
    <location>
        <begin position="218"/>
        <end position="367"/>
    </location>
</feature>
<sequence>MGSAFSFMSASADNNLETFSLAWLSAQIDSTEENKQTQQQLRQIINHLKTFHDKQQCHDYVTSLSSQDRLVLIVSGQYGRELVPQIHSLRQVSAIYVYCMNKQAHEKWANSFTKVKSVITRTKDLIDHIKADQKSRAKTEEPLSINIINGTGTSDQSTTELNGHFLHSLLLIDVLLRLKPNDKDKDQLITLCKQHFHDNHSELAFVDEFKREYSSDKAVWWYTRRSFVYKMLNKALRVQNIEILFLFRFVINDIYRQLKQHQCASPSPVRVYRGQMMSSDELEILRRSTGKLISINSFFSTSLDRQTTSAFLRSSSDLHSVLFVIDADPAVVMSKPFADVSKLSYFTNEREVLFMSGCIFRLDGIHQDDDMWVIEMQLCDDNEHDLKMLFDHMKKDYGSGDGKVDLRSLGVVLRRMGKPELAEKMLQRHLNELPPNDPSLGCVYWSLGIVTQDKGDYDASLKWFEKSLEIYMKTDSSDYVSIGNLYNLIGTTHWKKNDNERALEYYKKAITLFEEGHAEDRSDMAHFYNNIGIIYQNQKKYSEALAYYEKSLDIRKKHIPADDPNIGTSNYNLGCIYDALERYDLAMEYYTGALKIQKKSLPHEHIDIAKSYSSIGVIHEKKSEWREALANYEKAAEIYRSSLSPQHPYVIEVNEDIRRVSSGQNLLSYVVDFLRKAVGI</sequence>
<dbReference type="OrthoDB" id="1658288at2759"/>
<dbReference type="PROSITE" id="PS50293">
    <property type="entry name" value="TPR_REGION"/>
    <property type="match status" value="1"/>
</dbReference>
<dbReference type="SUPFAM" id="SSF81901">
    <property type="entry name" value="HCP-like"/>
    <property type="match status" value="1"/>
</dbReference>
<dbReference type="InterPro" id="IPR019734">
    <property type="entry name" value="TPR_rpt"/>
</dbReference>
<dbReference type="GO" id="GO:0005576">
    <property type="term" value="C:extracellular region"/>
    <property type="evidence" value="ECO:0007669"/>
    <property type="project" value="InterPro"/>
</dbReference>
<dbReference type="Gene3D" id="1.25.40.10">
    <property type="entry name" value="Tetratricopeptide repeat domain"/>
    <property type="match status" value="2"/>
</dbReference>
<feature type="repeat" description="TPR" evidence="3">
    <location>
        <begin position="567"/>
        <end position="600"/>
    </location>
</feature>
<feature type="repeat" description="TPR" evidence="3">
    <location>
        <begin position="525"/>
        <end position="558"/>
    </location>
</feature>
<evidence type="ECO:0000256" key="1">
    <source>
        <dbReference type="ARBA" id="ARBA00022737"/>
    </source>
</evidence>
<dbReference type="InterPro" id="IPR011990">
    <property type="entry name" value="TPR-like_helical_dom_sf"/>
</dbReference>
<evidence type="ECO:0000259" key="4">
    <source>
        <dbReference type="Pfam" id="PF03496"/>
    </source>
</evidence>
<dbReference type="Pfam" id="PF03496">
    <property type="entry name" value="ADPrib_exo_Tox"/>
    <property type="match status" value="1"/>
</dbReference>
<protein>
    <recommendedName>
        <fullName evidence="4">ADP ribosyltransferase domain-containing protein</fullName>
    </recommendedName>
</protein>
<proteinExistence type="predicted"/>
<comment type="caution">
    <text evidence="5">The sequence shown here is derived from an EMBL/GenBank/DDBJ whole genome shotgun (WGS) entry which is preliminary data.</text>
</comment>
<dbReference type="AlphaFoldDB" id="A0A814KNT6"/>
<dbReference type="PANTHER" id="PTHR45641">
    <property type="entry name" value="TETRATRICOPEPTIDE REPEAT PROTEIN (AFU_ORTHOLOGUE AFUA_6G03870)"/>
    <property type="match status" value="1"/>
</dbReference>
<reference evidence="5" key="1">
    <citation type="submission" date="2021-02" db="EMBL/GenBank/DDBJ databases">
        <authorList>
            <person name="Nowell W R."/>
        </authorList>
    </citation>
    <scope>NUCLEOTIDE SEQUENCE</scope>
</reference>
<dbReference type="PANTHER" id="PTHR45641:SF19">
    <property type="entry name" value="NEPHROCYSTIN-3"/>
    <property type="match status" value="1"/>
</dbReference>
<keyword evidence="1" id="KW-0677">Repeat</keyword>
<evidence type="ECO:0000256" key="2">
    <source>
        <dbReference type="ARBA" id="ARBA00022803"/>
    </source>
</evidence>
<keyword evidence="2 3" id="KW-0802">TPR repeat</keyword>
<feature type="repeat" description="TPR" evidence="3">
    <location>
        <begin position="483"/>
        <end position="516"/>
    </location>
</feature>
<dbReference type="Proteomes" id="UP000663852">
    <property type="component" value="Unassembled WGS sequence"/>
</dbReference>
<name>A0A814KNT6_ADIRI</name>
<dbReference type="PROSITE" id="PS50005">
    <property type="entry name" value="TPR"/>
    <property type="match status" value="5"/>
</dbReference>
<dbReference type="EMBL" id="CAJNOJ010000079">
    <property type="protein sequence ID" value="CAF1053329.1"/>
    <property type="molecule type" value="Genomic_DNA"/>
</dbReference>
<evidence type="ECO:0000313" key="5">
    <source>
        <dbReference type="EMBL" id="CAF1053329.1"/>
    </source>
</evidence>
<gene>
    <name evidence="5" type="ORF">EDS130_LOCUS17542</name>
</gene>
<dbReference type="PROSITE" id="PS51996">
    <property type="entry name" value="TR_MART"/>
    <property type="match status" value="1"/>
</dbReference>
<dbReference type="SUPFAM" id="SSF56399">
    <property type="entry name" value="ADP-ribosylation"/>
    <property type="match status" value="1"/>
</dbReference>
<organism evidence="5 6">
    <name type="scientific">Adineta ricciae</name>
    <name type="common">Rotifer</name>
    <dbReference type="NCBI Taxonomy" id="249248"/>
    <lineage>
        <taxon>Eukaryota</taxon>
        <taxon>Metazoa</taxon>
        <taxon>Spiralia</taxon>
        <taxon>Gnathifera</taxon>
        <taxon>Rotifera</taxon>
        <taxon>Eurotatoria</taxon>
        <taxon>Bdelloidea</taxon>
        <taxon>Adinetida</taxon>
        <taxon>Adinetidae</taxon>
        <taxon>Adineta</taxon>
    </lineage>
</organism>
<evidence type="ECO:0000313" key="6">
    <source>
        <dbReference type="Proteomes" id="UP000663852"/>
    </source>
</evidence>
<dbReference type="Pfam" id="PF13424">
    <property type="entry name" value="TPR_12"/>
    <property type="match status" value="2"/>
</dbReference>
<accession>A0A814KNT6</accession>
<dbReference type="Pfam" id="PF13374">
    <property type="entry name" value="TPR_10"/>
    <property type="match status" value="1"/>
</dbReference>
<dbReference type="InterPro" id="IPR003540">
    <property type="entry name" value="ADP-ribosyltransferase"/>
</dbReference>